<dbReference type="OrthoDB" id="8068829at2759"/>
<evidence type="ECO:0000256" key="1">
    <source>
        <dbReference type="SAM" id="MobiDB-lite"/>
    </source>
</evidence>
<feature type="compositionally biased region" description="Acidic residues" evidence="1">
    <location>
        <begin position="320"/>
        <end position="332"/>
    </location>
</feature>
<dbReference type="Proteomes" id="UP001652661">
    <property type="component" value="Chromosome 3R"/>
</dbReference>
<feature type="domain" description="LEM" evidence="3">
    <location>
        <begin position="5"/>
        <end position="49"/>
    </location>
</feature>
<proteinExistence type="predicted"/>
<dbReference type="InterPro" id="IPR011015">
    <property type="entry name" value="LEM/LEM-like_dom_sf"/>
</dbReference>
<name>A0A6P4HVS4_DROKI</name>
<sequence>MSAELAHLDNLSNKDLLKKCKELGLPEVPVTDSTRNVIIRRLRSAISGIPLNKSKSAGKKTAPRRETVHGSQVSTPTAEPVRRAAGRSNTTKISETSRRTIAYGLDNTSLSGRSVQTTTTVSDVGSQSEDDDYFMVDSPRVGYSHATQTPPKDDRSLKRSVSLTKSGVLTTSYTREVDQPHYEQDHQENDIPNSYTYERPHVPAAPRHTLPTYEPRIEPSSYKRSELGFSRPLLTQTQLNSTSYQESEHNPSRSPILPRNTFSGSAGPFGHTAPAPALPRQRQTAGFVRGSLIQPKTTLNTLYPQLNQFYDQPDNAEQPMEIDSESEEEEEVSPIKSSQVSRPRFSPTARPQVRRPLVRAQDQVSPMAQFRQLLVSLDQRYHIKLYFYVILVAMLASLIYVIVTPNA</sequence>
<reference evidence="5" key="1">
    <citation type="submission" date="2025-08" db="UniProtKB">
        <authorList>
            <consortium name="RefSeq"/>
        </authorList>
    </citation>
    <scope>IDENTIFICATION</scope>
    <source>
        <strain evidence="5">14028-0561.14</strain>
        <tissue evidence="5">Whole fly</tissue>
    </source>
</reference>
<dbReference type="OMA" id="LNQFYDQ"/>
<feature type="transmembrane region" description="Helical" evidence="2">
    <location>
        <begin position="385"/>
        <end position="403"/>
    </location>
</feature>
<dbReference type="InterPro" id="IPR003887">
    <property type="entry name" value="LEM_dom"/>
</dbReference>
<keyword evidence="2" id="KW-0472">Membrane</keyword>
<accession>A0A6P4HVS4</accession>
<dbReference type="SUPFAM" id="SSF63451">
    <property type="entry name" value="LEM domain"/>
    <property type="match status" value="1"/>
</dbReference>
<evidence type="ECO:0000259" key="3">
    <source>
        <dbReference type="PROSITE" id="PS50954"/>
    </source>
</evidence>
<dbReference type="Gene3D" id="1.10.720.40">
    <property type="match status" value="1"/>
</dbReference>
<keyword evidence="2" id="KW-1133">Transmembrane helix</keyword>
<dbReference type="PROSITE" id="PS50954">
    <property type="entry name" value="LEM"/>
    <property type="match status" value="1"/>
</dbReference>
<protein>
    <submittedName>
        <fullName evidence="5">LEM domain-containing protein Bocksbeutel</fullName>
    </submittedName>
</protein>
<gene>
    <name evidence="5" type="primary">bocks</name>
</gene>
<evidence type="ECO:0000313" key="4">
    <source>
        <dbReference type="Proteomes" id="UP001652661"/>
    </source>
</evidence>
<feature type="region of interest" description="Disordered" evidence="1">
    <location>
        <begin position="50"/>
        <end position="98"/>
    </location>
</feature>
<dbReference type="CDD" id="cd12934">
    <property type="entry name" value="LEM"/>
    <property type="match status" value="1"/>
</dbReference>
<dbReference type="AlphaFoldDB" id="A0A6P4HVS4"/>
<evidence type="ECO:0000313" key="5">
    <source>
        <dbReference type="RefSeq" id="XP_017020287.1"/>
    </source>
</evidence>
<feature type="region of interest" description="Disordered" evidence="1">
    <location>
        <begin position="310"/>
        <end position="354"/>
    </location>
</feature>
<dbReference type="Pfam" id="PF03020">
    <property type="entry name" value="LEM"/>
    <property type="match status" value="1"/>
</dbReference>
<dbReference type="SMART" id="SM00540">
    <property type="entry name" value="LEM"/>
    <property type="match status" value="1"/>
</dbReference>
<feature type="region of interest" description="Disordered" evidence="1">
    <location>
        <begin position="239"/>
        <end position="280"/>
    </location>
</feature>
<dbReference type="RefSeq" id="XP_017020287.1">
    <property type="nucleotide sequence ID" value="XM_017164798.2"/>
</dbReference>
<keyword evidence="4" id="KW-1185">Reference proteome</keyword>
<evidence type="ECO:0000256" key="2">
    <source>
        <dbReference type="SAM" id="Phobius"/>
    </source>
</evidence>
<organism evidence="4 5">
    <name type="scientific">Drosophila kikkawai</name>
    <name type="common">Fruit fly</name>
    <dbReference type="NCBI Taxonomy" id="30033"/>
    <lineage>
        <taxon>Eukaryota</taxon>
        <taxon>Metazoa</taxon>
        <taxon>Ecdysozoa</taxon>
        <taxon>Arthropoda</taxon>
        <taxon>Hexapoda</taxon>
        <taxon>Insecta</taxon>
        <taxon>Pterygota</taxon>
        <taxon>Neoptera</taxon>
        <taxon>Endopterygota</taxon>
        <taxon>Diptera</taxon>
        <taxon>Brachycera</taxon>
        <taxon>Muscomorpha</taxon>
        <taxon>Ephydroidea</taxon>
        <taxon>Drosophilidae</taxon>
        <taxon>Drosophila</taxon>
        <taxon>Sophophora</taxon>
    </lineage>
</organism>
<feature type="region of interest" description="Disordered" evidence="1">
    <location>
        <begin position="110"/>
        <end position="132"/>
    </location>
</feature>
<feature type="compositionally biased region" description="Polar residues" evidence="1">
    <location>
        <begin position="110"/>
        <end position="127"/>
    </location>
</feature>
<keyword evidence="2" id="KW-0812">Transmembrane</keyword>